<feature type="region of interest" description="Disordered" evidence="2">
    <location>
        <begin position="54"/>
        <end position="82"/>
    </location>
</feature>
<reference evidence="5" key="2">
    <citation type="submission" date="2023-06" db="EMBL/GenBank/DDBJ databases">
        <authorList>
            <consortium name="Lawrence Berkeley National Laboratory"/>
            <person name="Haridas S."/>
            <person name="Hensen N."/>
            <person name="Bonometti L."/>
            <person name="Westerberg I."/>
            <person name="Brannstrom I.O."/>
            <person name="Guillou S."/>
            <person name="Cros-Aarteil S."/>
            <person name="Calhoun S."/>
            <person name="Kuo A."/>
            <person name="Mondo S."/>
            <person name="Pangilinan J."/>
            <person name="Riley R."/>
            <person name="Labutti K."/>
            <person name="Andreopoulos B."/>
            <person name="Lipzen A."/>
            <person name="Chen C."/>
            <person name="Yanf M."/>
            <person name="Daum C."/>
            <person name="Ng V."/>
            <person name="Clum A."/>
            <person name="Steindorff A."/>
            <person name="Ohm R."/>
            <person name="Martin F."/>
            <person name="Silar P."/>
            <person name="Natvig D."/>
            <person name="Lalanne C."/>
            <person name="Gautier V."/>
            <person name="Ament-Velasquez S.L."/>
            <person name="Kruys A."/>
            <person name="Hutchinson M.I."/>
            <person name="Powell A.J."/>
            <person name="Barry K."/>
            <person name="Miller A.N."/>
            <person name="Grigoriev I.V."/>
            <person name="Debuchy R."/>
            <person name="Gladieux P."/>
            <person name="Thoren M.H."/>
            <person name="Johannesson H."/>
        </authorList>
    </citation>
    <scope>NUCLEOTIDE SEQUENCE</scope>
    <source>
        <strain evidence="5">CBS 955.72</strain>
    </source>
</reference>
<dbReference type="SMART" id="SM00066">
    <property type="entry name" value="GAL4"/>
    <property type="match status" value="1"/>
</dbReference>
<dbReference type="Proteomes" id="UP001275084">
    <property type="component" value="Unassembled WGS sequence"/>
</dbReference>
<dbReference type="PROSITE" id="PS00463">
    <property type="entry name" value="ZN2_CY6_FUNGAL_1"/>
    <property type="match status" value="1"/>
</dbReference>
<dbReference type="Pfam" id="PF00172">
    <property type="entry name" value="Zn_clus"/>
    <property type="match status" value="1"/>
</dbReference>
<keyword evidence="1" id="KW-0539">Nucleus</keyword>
<dbReference type="Gene3D" id="4.10.240.10">
    <property type="entry name" value="Zn(2)-C6 fungal-type DNA-binding domain"/>
    <property type="match status" value="1"/>
</dbReference>
<dbReference type="PANTHER" id="PTHR47784:SF5">
    <property type="entry name" value="STEROL UPTAKE CONTROL PROTEIN 2"/>
    <property type="match status" value="1"/>
</dbReference>
<keyword evidence="3" id="KW-0812">Transmembrane</keyword>
<dbReference type="PANTHER" id="PTHR47784">
    <property type="entry name" value="STEROL UPTAKE CONTROL PROTEIN 2"/>
    <property type="match status" value="1"/>
</dbReference>
<feature type="compositionally biased region" description="Basic residues" evidence="2">
    <location>
        <begin position="10"/>
        <end position="24"/>
    </location>
</feature>
<name>A0AAJ0H9C3_9PEZI</name>
<evidence type="ECO:0000313" key="5">
    <source>
        <dbReference type="EMBL" id="KAK3343913.1"/>
    </source>
</evidence>
<evidence type="ECO:0000256" key="1">
    <source>
        <dbReference type="ARBA" id="ARBA00023242"/>
    </source>
</evidence>
<organism evidence="5 6">
    <name type="scientific">Lasiosphaeria hispida</name>
    <dbReference type="NCBI Taxonomy" id="260671"/>
    <lineage>
        <taxon>Eukaryota</taxon>
        <taxon>Fungi</taxon>
        <taxon>Dikarya</taxon>
        <taxon>Ascomycota</taxon>
        <taxon>Pezizomycotina</taxon>
        <taxon>Sordariomycetes</taxon>
        <taxon>Sordariomycetidae</taxon>
        <taxon>Sordariales</taxon>
        <taxon>Lasiosphaeriaceae</taxon>
        <taxon>Lasiosphaeria</taxon>
    </lineage>
</organism>
<evidence type="ECO:0000256" key="2">
    <source>
        <dbReference type="SAM" id="MobiDB-lite"/>
    </source>
</evidence>
<gene>
    <name evidence="5" type="ORF">B0T25DRAFT_311508</name>
</gene>
<dbReference type="CDD" id="cd00067">
    <property type="entry name" value="GAL4"/>
    <property type="match status" value="1"/>
</dbReference>
<feature type="transmembrane region" description="Helical" evidence="3">
    <location>
        <begin position="345"/>
        <end position="366"/>
    </location>
</feature>
<protein>
    <recommendedName>
        <fullName evidence="4">Zn(2)-C6 fungal-type domain-containing protein</fullName>
    </recommendedName>
</protein>
<accession>A0AAJ0H9C3</accession>
<dbReference type="SUPFAM" id="SSF57701">
    <property type="entry name" value="Zn2/Cys6 DNA-binding domain"/>
    <property type="match status" value="1"/>
</dbReference>
<keyword evidence="6" id="KW-1185">Reference proteome</keyword>
<feature type="compositionally biased region" description="Pro residues" evidence="2">
    <location>
        <begin position="61"/>
        <end position="71"/>
    </location>
</feature>
<dbReference type="InterPro" id="IPR036864">
    <property type="entry name" value="Zn2-C6_fun-type_DNA-bd_sf"/>
</dbReference>
<dbReference type="GO" id="GO:0008270">
    <property type="term" value="F:zinc ion binding"/>
    <property type="evidence" value="ECO:0007669"/>
    <property type="project" value="InterPro"/>
</dbReference>
<feature type="region of interest" description="Disordered" evidence="2">
    <location>
        <begin position="1"/>
        <end position="24"/>
    </location>
</feature>
<dbReference type="GO" id="GO:0001228">
    <property type="term" value="F:DNA-binding transcription activator activity, RNA polymerase II-specific"/>
    <property type="evidence" value="ECO:0007669"/>
    <property type="project" value="TreeGrafter"/>
</dbReference>
<evidence type="ECO:0000313" key="6">
    <source>
        <dbReference type="Proteomes" id="UP001275084"/>
    </source>
</evidence>
<keyword evidence="3" id="KW-1133">Transmembrane helix</keyword>
<comment type="caution">
    <text evidence="5">The sequence shown here is derived from an EMBL/GenBank/DDBJ whole genome shotgun (WGS) entry which is preliminary data.</text>
</comment>
<reference evidence="5" key="1">
    <citation type="journal article" date="2023" name="Mol. Phylogenet. Evol.">
        <title>Genome-scale phylogeny and comparative genomics of the fungal order Sordariales.</title>
        <authorList>
            <person name="Hensen N."/>
            <person name="Bonometti L."/>
            <person name="Westerberg I."/>
            <person name="Brannstrom I.O."/>
            <person name="Guillou S."/>
            <person name="Cros-Aarteil S."/>
            <person name="Calhoun S."/>
            <person name="Haridas S."/>
            <person name="Kuo A."/>
            <person name="Mondo S."/>
            <person name="Pangilinan J."/>
            <person name="Riley R."/>
            <person name="LaButti K."/>
            <person name="Andreopoulos B."/>
            <person name="Lipzen A."/>
            <person name="Chen C."/>
            <person name="Yan M."/>
            <person name="Daum C."/>
            <person name="Ng V."/>
            <person name="Clum A."/>
            <person name="Steindorff A."/>
            <person name="Ohm R.A."/>
            <person name="Martin F."/>
            <person name="Silar P."/>
            <person name="Natvig D.O."/>
            <person name="Lalanne C."/>
            <person name="Gautier V."/>
            <person name="Ament-Velasquez S.L."/>
            <person name="Kruys A."/>
            <person name="Hutchinson M.I."/>
            <person name="Powell A.J."/>
            <person name="Barry K."/>
            <person name="Miller A.N."/>
            <person name="Grigoriev I.V."/>
            <person name="Debuchy R."/>
            <person name="Gladieux P."/>
            <person name="Hiltunen Thoren M."/>
            <person name="Johannesson H."/>
        </authorList>
    </citation>
    <scope>NUCLEOTIDE SEQUENCE</scope>
    <source>
        <strain evidence="5">CBS 955.72</strain>
    </source>
</reference>
<dbReference type="InterPro" id="IPR001138">
    <property type="entry name" value="Zn2Cys6_DnaBD"/>
</dbReference>
<evidence type="ECO:0000259" key="4">
    <source>
        <dbReference type="PROSITE" id="PS50048"/>
    </source>
</evidence>
<keyword evidence="3" id="KW-0472">Membrane</keyword>
<dbReference type="EMBL" id="JAUIQD010000007">
    <property type="protein sequence ID" value="KAK3343913.1"/>
    <property type="molecule type" value="Genomic_DNA"/>
</dbReference>
<proteinExistence type="predicted"/>
<evidence type="ECO:0000256" key="3">
    <source>
        <dbReference type="SAM" id="Phobius"/>
    </source>
</evidence>
<feature type="domain" description="Zn(2)-C6 fungal-type" evidence="4">
    <location>
        <begin position="22"/>
        <end position="52"/>
    </location>
</feature>
<dbReference type="AlphaFoldDB" id="A0AAJ0H9C3"/>
<dbReference type="InterPro" id="IPR053157">
    <property type="entry name" value="Sterol_Uptake_Regulator"/>
</dbReference>
<dbReference type="PROSITE" id="PS50048">
    <property type="entry name" value="ZN2_CY6_FUNGAL_2"/>
    <property type="match status" value="1"/>
</dbReference>
<sequence>MDGSEANRPYHAKKPHRKSRSGCRNCKTRKVKCDESRPTCRACRLRREACAYPLTSTSSPPKSPSPVPIPSVPAYSASPPRETQIQERDAVAPAPVQEPLFIPANHDFTNLRLLWHYSNHTWSSLSTRSGKEPQIDHILKVRILEHASANPWLMNGLLAFTAMHKKFLGQDAPDARIALYRANAFEGYRKAIEEADPATFPALLYGSLLLCGVSSSMFRYDEAQPLYVLDWLLVWRGIGLIIQLVTREALHKTGIEGLFFRPKVDSSTSAMSVPSNLLFMVTSIRSDDDDFASVDTLYSALKLLGSLYGELERGPGPTLNLRIITYPTFLPQEFIDMARKRRPRAVVIVAYYLAFTKLVSGIWWVVDIAEKEIFNIADLLGPKYDDLLRVPKAVVPLSDPKDISRLLINNHTWEPPEVDELRVDELVLIPNAPEENAHAPIIGNFPYRVPREEPSWYK</sequence>